<organism evidence="1 2">
    <name type="scientific">Clostridium tarantellae</name>
    <dbReference type="NCBI Taxonomy" id="39493"/>
    <lineage>
        <taxon>Bacteria</taxon>
        <taxon>Bacillati</taxon>
        <taxon>Bacillota</taxon>
        <taxon>Clostridia</taxon>
        <taxon>Eubacteriales</taxon>
        <taxon>Clostridiaceae</taxon>
        <taxon>Clostridium</taxon>
    </lineage>
</organism>
<gene>
    <name evidence="1" type="ORF">GBZ86_10080</name>
</gene>
<dbReference type="GO" id="GO:0030246">
    <property type="term" value="F:carbohydrate binding"/>
    <property type="evidence" value="ECO:0007669"/>
    <property type="project" value="InterPro"/>
</dbReference>
<dbReference type="Gene3D" id="2.60.120.260">
    <property type="entry name" value="Galactose-binding domain-like"/>
    <property type="match status" value="9"/>
</dbReference>
<evidence type="ECO:0000313" key="1">
    <source>
        <dbReference type="EMBL" id="MPQ44108.1"/>
    </source>
</evidence>
<dbReference type="SUPFAM" id="SSF49464">
    <property type="entry name" value="Carboxypeptidase regulatory domain-like"/>
    <property type="match status" value="1"/>
</dbReference>
<dbReference type="EMBL" id="WHJC01000152">
    <property type="protein sequence ID" value="MPQ44108.1"/>
    <property type="molecule type" value="Genomic_DNA"/>
</dbReference>
<sequence length="1641" mass="180228">ILNCTKIFMSFMIFVYKNLGGYLFMEIGKYKYNLANSSIIQIDKKGTAVNLNLNLTPNLNNINVGAIISGRVIDLNNNAIKNATVKLMNENLEPLYHVVTDENGEYMIENVPYSDSYKILAIGENKLIDIPISFSLSSKENKIINFILSEDPNVLKGILSGRVIYEDTPISGAVVSIYSILNSITTLIGITFTDYLGVFFLSNLNAGNYEVKISALGYVPYKGTVTITSGKIFSLNTSLNLNENSPLGIISGIITDDLNNFIANADVTLYSVDKFNNLTPLSFTESNSSGIYLFSNVPVGNYIVKSNQSELMDITKKSSETIIHTSGFLASGTYDIALGTLENGAEINLFNRFAYLIGGEKNGSSTLNFNVNESGMYNIIFQYLCSDKNRQVAININGEKIGVYTSHITPSLDITDAKTMCITSWLNKGNNTIKFYGNGIDYSPNLGIVTFKPSSNFKTTYLKNPLEIFNSNKDLINISKEVQLDENIKLLKNLGGVIDNYIDFSFTAPFNGEYNLIFEYSCDENNNNLSISVNGKKTNYSLPLTNSQNLINVNTFTLPITLNKNVNVIKFHGNGVDYAPNLGLIQINLPKITSIVCEGILLNNAKKHSNTNFITNIGGPLKGTSTVSIKVSTSGLYHLYLEYLSGDLNRNLIVTINGEKSNDSYNLPKTIDWNLSSVKIFTIPINLNAGINTIKFESSYMNYGPNLGSFYVEMQKLELSIFTNSIYNVALGVLKNGATLDTDLNVVKWIGGPLDGSSSLEISVMEPGIYKLDLSYKNGGGPLRIRINNIDTGTIYNLSENISGTFSTDIIFNKTINMLDFHGDDTEYSPELGQFTLEFISPLSNTLPEGSYNIAKGVLKNGAKIDPLNNLVTYIGGEVDGSSTITVNINEYGAYDFKVQYIATDKNRPLKININGMDSGKTHIFPVTSSWIISKIDFFTIQLILNKGINKITFHGNGIDYGPSLGIVNISKVLFPIGPLAAGNYNANEGVLENGAKLDESSNFVGWIGGPNDGSSTITINANNTKTYNVSIQYISGEDRPLKIDVNEVNTGTIYMLKSTLGWTIQDAKVFTLSLPLNSGDNTIKFHGNGEEYAPSLGIVTIEDPTGLIYNASLGILKNGAKLENVSTLVGGLGGSNDGSITIIINTLSGGEYNLEVQYLSPDSNRPLKIDINEVTLEEVYYFPQTYGVTINDTKTFTIPLNLKNGGNKIRFHGNGEDYAPSIGLLTILKNTKFQVYNAYEGELSKGAKIDETTKFVTLLGGLENESCTIDVDVLGAGEYNLIIQYMAPDNERVLKIHVNELNNNQIYNIPKTQGQDISSAATFTIPINLNSGKNTIKFHGNNFDYCPSIGEIKIIKSNKSYLEPYDLTKGILTNDARIESSLEFIEGIGGPNNGAVTIKVNALVEGTYSLNIKYKSQDAERIFLTDINNINTGTVYKVPLTSGENGSNDEKFSFLVKLREGENNIKFYGNGKDYSPNLGEFTLTLDSVEFLPIVMPTIPSMPDNNIPSIVPNTLPEGTYNFANGKLEGEGKIDENIGFVKNIGGPQDSSSTLTVYVDKEERYILNIQYLSSDIERPFTLDINNEPIRIIYLSQKTKSWSKEDALTMNLIVSLKEGNNTIKIHGDGIDYTPYFGLLKISNN</sequence>
<accession>A0A6I1MNQ8</accession>
<dbReference type="OrthoDB" id="21834at2"/>
<proteinExistence type="predicted"/>
<reference evidence="1 2" key="1">
    <citation type="submission" date="2019-10" db="EMBL/GenBank/DDBJ databases">
        <title>The Genome Sequence of Clostridium tarantellae Isolated from Fish Brain.</title>
        <authorList>
            <person name="Bano L."/>
            <person name="Kiel M."/>
            <person name="Sales G."/>
            <person name="Doxey A.C."/>
            <person name="Mansfield M.J."/>
            <person name="Schiavone M."/>
            <person name="Rossetto O."/>
            <person name="Pirazzini M."/>
            <person name="Dobrindt U."/>
            <person name="Montecucco C."/>
        </authorList>
    </citation>
    <scope>NUCLEOTIDE SEQUENCE [LARGE SCALE GENOMIC DNA]</scope>
    <source>
        <strain evidence="1 2">DSM 3997</strain>
    </source>
</reference>
<protein>
    <recommendedName>
        <fullName evidence="3">CBM6 domain-containing protein</fullName>
    </recommendedName>
</protein>
<dbReference type="SUPFAM" id="SSF49452">
    <property type="entry name" value="Starch-binding domain-like"/>
    <property type="match status" value="1"/>
</dbReference>
<evidence type="ECO:0000313" key="2">
    <source>
        <dbReference type="Proteomes" id="UP000430345"/>
    </source>
</evidence>
<keyword evidence="2" id="KW-1185">Reference proteome</keyword>
<dbReference type="InterPro" id="IPR008979">
    <property type="entry name" value="Galactose-bd-like_sf"/>
</dbReference>
<dbReference type="Gene3D" id="2.60.40.1120">
    <property type="entry name" value="Carboxypeptidase-like, regulatory domain"/>
    <property type="match status" value="2"/>
</dbReference>
<dbReference type="Pfam" id="PF13620">
    <property type="entry name" value="CarboxypepD_reg"/>
    <property type="match status" value="2"/>
</dbReference>
<dbReference type="InterPro" id="IPR013784">
    <property type="entry name" value="Carb-bd-like_fold"/>
</dbReference>
<dbReference type="SUPFAM" id="SSF49478">
    <property type="entry name" value="Cna protein B-type domain"/>
    <property type="match status" value="1"/>
</dbReference>
<dbReference type="InterPro" id="IPR013783">
    <property type="entry name" value="Ig-like_fold"/>
</dbReference>
<name>A0A6I1MNQ8_9CLOT</name>
<dbReference type="InterPro" id="IPR008969">
    <property type="entry name" value="CarboxyPept-like_regulatory"/>
</dbReference>
<comment type="caution">
    <text evidence="1">The sequence shown here is derived from an EMBL/GenBank/DDBJ whole genome shotgun (WGS) entry which is preliminary data.</text>
</comment>
<dbReference type="Gene3D" id="2.60.40.10">
    <property type="entry name" value="Immunoglobulins"/>
    <property type="match status" value="1"/>
</dbReference>
<feature type="non-terminal residue" evidence="1">
    <location>
        <position position="1"/>
    </location>
</feature>
<evidence type="ECO:0008006" key="3">
    <source>
        <dbReference type="Google" id="ProtNLM"/>
    </source>
</evidence>
<dbReference type="Proteomes" id="UP000430345">
    <property type="component" value="Unassembled WGS sequence"/>
</dbReference>
<dbReference type="SUPFAM" id="SSF49785">
    <property type="entry name" value="Galactose-binding domain-like"/>
    <property type="match status" value="2"/>
</dbReference>